<feature type="compositionally biased region" description="Low complexity" evidence="1">
    <location>
        <begin position="521"/>
        <end position="547"/>
    </location>
</feature>
<evidence type="ECO:0000313" key="3">
    <source>
        <dbReference type="EMBL" id="KNC47098.1"/>
    </source>
</evidence>
<keyword evidence="2" id="KW-0812">Transmembrane</keyword>
<feature type="compositionally biased region" description="Low complexity" evidence="1">
    <location>
        <begin position="399"/>
        <end position="409"/>
    </location>
</feature>
<feature type="region of interest" description="Disordered" evidence="1">
    <location>
        <begin position="516"/>
        <end position="559"/>
    </location>
</feature>
<feature type="transmembrane region" description="Helical" evidence="2">
    <location>
        <begin position="143"/>
        <end position="165"/>
    </location>
</feature>
<dbReference type="STRING" id="461836.A0A0L0D741"/>
<feature type="compositionally biased region" description="Low complexity" evidence="1">
    <location>
        <begin position="586"/>
        <end position="595"/>
    </location>
</feature>
<feature type="compositionally biased region" description="Polar residues" evidence="1">
    <location>
        <begin position="548"/>
        <end position="559"/>
    </location>
</feature>
<dbReference type="PANTHER" id="PTHR43081:SF1">
    <property type="entry name" value="ADENYLATE CYCLASE, TERMINAL-DIFFERENTIATION SPECIFIC"/>
    <property type="match status" value="1"/>
</dbReference>
<dbReference type="Proteomes" id="UP000054408">
    <property type="component" value="Unassembled WGS sequence"/>
</dbReference>
<dbReference type="EMBL" id="GL349445">
    <property type="protein sequence ID" value="KNC47098.1"/>
    <property type="molecule type" value="Genomic_DNA"/>
</dbReference>
<dbReference type="SUPFAM" id="SSF55073">
    <property type="entry name" value="Nucleotide cyclase"/>
    <property type="match status" value="1"/>
</dbReference>
<evidence type="ECO:0000256" key="2">
    <source>
        <dbReference type="SAM" id="Phobius"/>
    </source>
</evidence>
<organism evidence="3 4">
    <name type="scientific">Thecamonas trahens ATCC 50062</name>
    <dbReference type="NCBI Taxonomy" id="461836"/>
    <lineage>
        <taxon>Eukaryota</taxon>
        <taxon>Apusozoa</taxon>
        <taxon>Apusomonadida</taxon>
        <taxon>Apusomonadidae</taxon>
        <taxon>Thecamonas</taxon>
    </lineage>
</organism>
<reference evidence="3 4" key="1">
    <citation type="submission" date="2010-05" db="EMBL/GenBank/DDBJ databases">
        <title>The Genome Sequence of Thecamonas trahens ATCC 50062.</title>
        <authorList>
            <consortium name="The Broad Institute Genome Sequencing Platform"/>
            <person name="Russ C."/>
            <person name="Cuomo C."/>
            <person name="Shea T."/>
            <person name="Young S.K."/>
            <person name="Zeng Q."/>
            <person name="Koehrsen M."/>
            <person name="Haas B."/>
            <person name="Borodovsky M."/>
            <person name="Guigo R."/>
            <person name="Alvarado L."/>
            <person name="Berlin A."/>
            <person name="Bochicchio J."/>
            <person name="Borenstein D."/>
            <person name="Chapman S."/>
            <person name="Chen Z."/>
            <person name="Freedman E."/>
            <person name="Gellesch M."/>
            <person name="Goldberg J."/>
            <person name="Griggs A."/>
            <person name="Gujja S."/>
            <person name="Heilman E."/>
            <person name="Heiman D."/>
            <person name="Hepburn T."/>
            <person name="Howarth C."/>
            <person name="Jen D."/>
            <person name="Larson L."/>
            <person name="Mehta T."/>
            <person name="Park D."/>
            <person name="Pearson M."/>
            <person name="Roberts A."/>
            <person name="Saif S."/>
            <person name="Shenoy N."/>
            <person name="Sisk P."/>
            <person name="Stolte C."/>
            <person name="Sykes S."/>
            <person name="Thomson T."/>
            <person name="Walk T."/>
            <person name="White J."/>
            <person name="Yandava C."/>
            <person name="Burger G."/>
            <person name="Gray M.W."/>
            <person name="Holland P.W.H."/>
            <person name="King N."/>
            <person name="Lang F.B.F."/>
            <person name="Roger A.J."/>
            <person name="Ruiz-Trillo I."/>
            <person name="Lander E."/>
            <person name="Nusbaum C."/>
        </authorList>
    </citation>
    <scope>NUCLEOTIDE SEQUENCE [LARGE SCALE GENOMIC DNA]</scope>
    <source>
        <strain evidence="3 4">ATCC 50062</strain>
    </source>
</reference>
<feature type="compositionally biased region" description="Polar residues" evidence="1">
    <location>
        <begin position="672"/>
        <end position="687"/>
    </location>
</feature>
<dbReference type="InterPro" id="IPR050697">
    <property type="entry name" value="Adenylyl/Guanylyl_Cyclase_3/4"/>
</dbReference>
<gene>
    <name evidence="3" type="ORF">AMSG_03524</name>
</gene>
<dbReference type="Gene3D" id="3.30.70.1230">
    <property type="entry name" value="Nucleotide cyclase"/>
    <property type="match status" value="1"/>
</dbReference>
<feature type="compositionally biased region" description="Basic residues" evidence="1">
    <location>
        <begin position="618"/>
        <end position="635"/>
    </location>
</feature>
<keyword evidence="4" id="KW-1185">Reference proteome</keyword>
<accession>A0A0L0D741</accession>
<name>A0A0L0D741_THETB</name>
<dbReference type="AlphaFoldDB" id="A0A0L0D741"/>
<keyword evidence="2" id="KW-0472">Membrane</keyword>
<dbReference type="OrthoDB" id="5855429at2759"/>
<feature type="region of interest" description="Disordered" evidence="1">
    <location>
        <begin position="574"/>
        <end position="708"/>
    </location>
</feature>
<dbReference type="GeneID" id="25563120"/>
<evidence type="ECO:0000313" key="4">
    <source>
        <dbReference type="Proteomes" id="UP000054408"/>
    </source>
</evidence>
<sequence>MSGYVPAAEPRCEPVAAPAPSPPPYIGCLASDADACGVCYGNNMTCVGCDGVPNSGAELDSCGECRGDGSSCGAKTAGASASGLPTAALAAIITTASLMCCLLTGTFLYMFSRIMVRPGRTGILPSGRDLGLRSDPHMSWASGVMPPIGTVAILVADIASAGLLFERLAEPMREALAIYNKLFAELAEDHDGYISFGEGGFMITAFHTAEGAISFARRFQAELMGQDWPIELLNSSYTPTIDGVYRGLRVRMGITIGKPFRMVPSGKTRYEYDGTPVCDARILCAAAAGGQVVADAAVAAATSDAGLPCRRLGTYVQPAVEPSEPVRCMLFEVKLPGSLAESRNCGARLRGLTMIGKSIYTPRSPLASGSGIIRSSSSMAFSHLTLEVTDPLFSSGGQPSELSPHSPHSPLTPPQRQILMNRSRTPRPSRVATPRSPATPKQHSADDVENMTPRSLSRSFSQMAQYRANAAASIGSLIADGVIDLDENAETDGIPDCDSSIAPGTVYSSMAGISASRRQPSLHSSGMHSSASSVSSRLSESSTGSTVVDNTQPASTRSSLLSFERKRVLSRAVDDAPCPTAGRPRSTSIFSSSSSGVGPALRATGPLPRHVGVDTSPRRSRRRIAPPKARTRRRFSQVSDVSPWRQTPNGKPPRNPSPQTSAGRIPRITVQAVRNSRRGSSSQTRVASNPELESPKITVYQPPGAVSSSDLWVFDSPV</sequence>
<dbReference type="InterPro" id="IPR029787">
    <property type="entry name" value="Nucleotide_cyclase"/>
</dbReference>
<protein>
    <recommendedName>
        <fullName evidence="5">Guanylate cyclase domain-containing protein</fullName>
    </recommendedName>
</protein>
<feature type="region of interest" description="Disordered" evidence="1">
    <location>
        <begin position="392"/>
        <end position="454"/>
    </location>
</feature>
<evidence type="ECO:0000256" key="1">
    <source>
        <dbReference type="SAM" id="MobiDB-lite"/>
    </source>
</evidence>
<dbReference type="eggNOG" id="KOG0618">
    <property type="taxonomic scope" value="Eukaryota"/>
</dbReference>
<feature type="compositionally biased region" description="Polar residues" evidence="1">
    <location>
        <begin position="636"/>
        <end position="649"/>
    </location>
</feature>
<dbReference type="RefSeq" id="XP_013759876.1">
    <property type="nucleotide sequence ID" value="XM_013904422.1"/>
</dbReference>
<keyword evidence="2" id="KW-1133">Transmembrane helix</keyword>
<evidence type="ECO:0008006" key="5">
    <source>
        <dbReference type="Google" id="ProtNLM"/>
    </source>
</evidence>
<proteinExistence type="predicted"/>
<feature type="transmembrane region" description="Helical" evidence="2">
    <location>
        <begin position="87"/>
        <end position="111"/>
    </location>
</feature>
<dbReference type="PANTHER" id="PTHR43081">
    <property type="entry name" value="ADENYLATE CYCLASE, TERMINAL-DIFFERENTIATION SPECIFIC-RELATED"/>
    <property type="match status" value="1"/>
</dbReference>